<proteinExistence type="predicted"/>
<dbReference type="InterPro" id="IPR029068">
    <property type="entry name" value="Glyas_Bleomycin-R_OHBP_Dase"/>
</dbReference>
<dbReference type="InterPro" id="IPR052895">
    <property type="entry name" value="HetReg/Transcr_Mod"/>
</dbReference>
<name>K3VHJ0_FUSPC</name>
<dbReference type="RefSeq" id="XP_009257393.1">
    <property type="nucleotide sequence ID" value="XM_009259118.1"/>
</dbReference>
<sequence>MALIPRPYELGLTWTVEFVLKHTHKFSSALIDRGVISFCIGSHMLKDSTMDLVTSVPSTQATSFLGKVVEICIVTSDCKKTISELTKLGIGPFRIFDFSANTVSDRYFRGQPVEFELLVAFADTGDMVWEIMQPVSGPSLMQEFLDRGGQGIHHVAFDCNHVPQQQRKEEFKRRGFEIAQSGIWHGKKGTFSKSEIRLVTFKTSGSDGQQLEASIKNVELDPDHPITYTALSYCWGIAVERIEVPCDGEMLSITSSLHEALVEITKSRQNEALWIDQICINQEDMDEKSEQVSKMNLIYDKAETVLAWLGPAVHNTELAIDFVKKVGDVALPTATDLFRWDSYDEAHEETKLERAEELTNEQSGELGLPFDDDDSWTAFVDFFDRPWYQRMWTVQEIIQARKAIVQCGPYSLPWEHVSAAARWYIYKAGAIRQDYPREVDGARLVTQMTTIAWRMKTGSEYNRELFNQEARPTCRWGMRDLLENLRPRLATDPRDKVFALLGISDIDRELWDDRGMTVDYSKSVVDVFTQATDEIIKLDTSDLNVIWSARQRNDEAEWPSWVPDWRLETGTGCAWGIGAPLKTEGKPNGEHDYIPTTEPRSLAVKGKVIGRVTYKNEYRHFGEVFRDSRLWEVYNACMERLSVYPTGEDVETAFGLTLIGGLPFPATLQKKETSVETYAAMYMQFYDNTQMPMGTAEEKAKRDEALAETYKVGLDMSWLQGVLAAYCERRFIVTDSGHMGLAHHEVLEGDIIAVVMGLEWPCVLRPKSNGEKHDGGYEFIGDAYCHGVMNGEAMEGIVSGSDEGEIFTLR</sequence>
<dbReference type="Pfam" id="PF13669">
    <property type="entry name" value="Glyoxalase_4"/>
    <property type="match status" value="1"/>
</dbReference>
<dbReference type="Proteomes" id="UP000007978">
    <property type="component" value="Chromosome 2"/>
</dbReference>
<dbReference type="PANTHER" id="PTHR24148:SF82">
    <property type="entry name" value="HETEROKARYON INCOMPATIBILITY DOMAIN-CONTAINING PROTEIN"/>
    <property type="match status" value="1"/>
</dbReference>
<feature type="domain" description="Heterokaryon incompatibility" evidence="1">
    <location>
        <begin position="228"/>
        <end position="396"/>
    </location>
</feature>
<dbReference type="SUPFAM" id="SSF54593">
    <property type="entry name" value="Glyoxalase/Bleomycin resistance protein/Dihydroxybiphenyl dioxygenase"/>
    <property type="match status" value="1"/>
</dbReference>
<protein>
    <recommendedName>
        <fullName evidence="1">Heterokaryon incompatibility domain-containing protein</fullName>
    </recommendedName>
</protein>
<dbReference type="PANTHER" id="PTHR24148">
    <property type="entry name" value="ANKYRIN REPEAT DOMAIN-CONTAINING PROTEIN 39 HOMOLOG-RELATED"/>
    <property type="match status" value="1"/>
</dbReference>
<dbReference type="Pfam" id="PF06985">
    <property type="entry name" value="HET"/>
    <property type="match status" value="1"/>
</dbReference>
<comment type="caution">
    <text evidence="2">The sequence shown here is derived from an EMBL/GenBank/DDBJ whole genome shotgun (WGS) entry which is preliminary data.</text>
</comment>
<dbReference type="HOGENOM" id="CLU_004184_7_2_1"/>
<dbReference type="GeneID" id="20364618"/>
<evidence type="ECO:0000259" key="1">
    <source>
        <dbReference type="Pfam" id="PF06985"/>
    </source>
</evidence>
<dbReference type="EMBL" id="AFNW01000126">
    <property type="protein sequence ID" value="EKJ73877.1"/>
    <property type="molecule type" value="Genomic_DNA"/>
</dbReference>
<accession>K3VHJ0</accession>
<evidence type="ECO:0000313" key="2">
    <source>
        <dbReference type="EMBL" id="EKJ73877.1"/>
    </source>
</evidence>
<dbReference type="KEGG" id="fpu:FPSE_06000"/>
<dbReference type="eggNOG" id="ENOG502RS7F">
    <property type="taxonomic scope" value="Eukaryota"/>
</dbReference>
<dbReference type="OrthoDB" id="3553147at2759"/>
<dbReference type="Gene3D" id="3.10.180.10">
    <property type="entry name" value="2,3-Dihydroxybiphenyl 1,2-Dioxygenase, domain 1"/>
    <property type="match status" value="1"/>
</dbReference>
<organism evidence="2 3">
    <name type="scientific">Fusarium pseudograminearum (strain CS3096)</name>
    <name type="common">Wheat and barley crown-rot fungus</name>
    <dbReference type="NCBI Taxonomy" id="1028729"/>
    <lineage>
        <taxon>Eukaryota</taxon>
        <taxon>Fungi</taxon>
        <taxon>Dikarya</taxon>
        <taxon>Ascomycota</taxon>
        <taxon>Pezizomycotina</taxon>
        <taxon>Sordariomycetes</taxon>
        <taxon>Hypocreomycetidae</taxon>
        <taxon>Hypocreales</taxon>
        <taxon>Nectriaceae</taxon>
        <taxon>Fusarium</taxon>
    </lineage>
</organism>
<dbReference type="InterPro" id="IPR010730">
    <property type="entry name" value="HET"/>
</dbReference>
<gene>
    <name evidence="2" type="ORF">FPSE_06000</name>
</gene>
<dbReference type="Pfam" id="PF26639">
    <property type="entry name" value="Het-6_barrel"/>
    <property type="match status" value="1"/>
</dbReference>
<reference evidence="2 3" key="1">
    <citation type="journal article" date="2012" name="PLoS Pathog.">
        <title>Comparative pathogenomics reveals horizontally acquired novel virulence genes in fungi infecting cereal hosts.</title>
        <authorList>
            <person name="Gardiner D.M."/>
            <person name="McDonald M.C."/>
            <person name="Covarelli L."/>
            <person name="Solomon P.S."/>
            <person name="Rusu A.G."/>
            <person name="Marshall M."/>
            <person name="Kazan K."/>
            <person name="Chakraborty S."/>
            <person name="McDonald B.A."/>
            <person name="Manners J.M."/>
        </authorList>
    </citation>
    <scope>NUCLEOTIDE SEQUENCE [LARGE SCALE GENOMIC DNA]</scope>
    <source>
        <strain evidence="2 3">CS3096</strain>
    </source>
</reference>
<evidence type="ECO:0000313" key="3">
    <source>
        <dbReference type="Proteomes" id="UP000007978"/>
    </source>
</evidence>
<keyword evidence="3" id="KW-1185">Reference proteome</keyword>
<dbReference type="AlphaFoldDB" id="K3VHJ0"/>